<accession>A0A7W7CR60</accession>
<organism evidence="1 2">
    <name type="scientific">Paractinoplanes abujensis</name>
    <dbReference type="NCBI Taxonomy" id="882441"/>
    <lineage>
        <taxon>Bacteria</taxon>
        <taxon>Bacillati</taxon>
        <taxon>Actinomycetota</taxon>
        <taxon>Actinomycetes</taxon>
        <taxon>Micromonosporales</taxon>
        <taxon>Micromonosporaceae</taxon>
        <taxon>Paractinoplanes</taxon>
    </lineage>
</organism>
<keyword evidence="2" id="KW-1185">Reference proteome</keyword>
<evidence type="ECO:0000313" key="2">
    <source>
        <dbReference type="Proteomes" id="UP000542742"/>
    </source>
</evidence>
<name>A0A7W7CR60_9ACTN</name>
<dbReference type="Proteomes" id="UP000542742">
    <property type="component" value="Unassembled WGS sequence"/>
</dbReference>
<dbReference type="EMBL" id="JACHMF010000001">
    <property type="protein sequence ID" value="MBB4693182.1"/>
    <property type="molecule type" value="Genomic_DNA"/>
</dbReference>
<dbReference type="Gene3D" id="3.30.360.10">
    <property type="entry name" value="Dihydrodipicolinate Reductase, domain 2"/>
    <property type="match status" value="1"/>
</dbReference>
<reference evidence="1 2" key="1">
    <citation type="submission" date="2020-08" db="EMBL/GenBank/DDBJ databases">
        <title>Sequencing the genomes of 1000 actinobacteria strains.</title>
        <authorList>
            <person name="Klenk H.-P."/>
        </authorList>
    </citation>
    <scope>NUCLEOTIDE SEQUENCE [LARGE SCALE GENOMIC DNA]</scope>
    <source>
        <strain evidence="1 2">DSM 45518</strain>
    </source>
</reference>
<comment type="caution">
    <text evidence="1">The sequence shown here is derived from an EMBL/GenBank/DDBJ whole genome shotgun (WGS) entry which is preliminary data.</text>
</comment>
<proteinExistence type="predicted"/>
<evidence type="ECO:0000313" key="1">
    <source>
        <dbReference type="EMBL" id="MBB4693182.1"/>
    </source>
</evidence>
<protein>
    <submittedName>
        <fullName evidence="1">Putative dehydrogenase</fullName>
    </submittedName>
</protein>
<dbReference type="RefSeq" id="WP_184951832.1">
    <property type="nucleotide sequence ID" value="NZ_BOMC01000080.1"/>
</dbReference>
<dbReference type="AlphaFoldDB" id="A0A7W7CR60"/>
<gene>
    <name evidence="1" type="ORF">BKA14_003330</name>
</gene>
<sequence length="140" mass="14541">MGELARVLRAGPDLLRGAVLSAHHRGGAVSGAGFSLVIDGTQGRLEVTGAEFPHIGPVVVRGVRGRGRLAELALPPAYDKHPHLSGTLVHTLAHAYTAIRDDLLDGTAGAPDFGHAVARHRLLDAIVRSAATGQRTLTGN</sequence>